<protein>
    <submittedName>
        <fullName evidence="2">Uncharacterized protein</fullName>
    </submittedName>
</protein>
<evidence type="ECO:0000313" key="3">
    <source>
        <dbReference type="Proteomes" id="UP000306196"/>
    </source>
</evidence>
<dbReference type="AlphaFoldDB" id="A0A5R8KIQ4"/>
<evidence type="ECO:0000256" key="1">
    <source>
        <dbReference type="SAM" id="MobiDB-lite"/>
    </source>
</evidence>
<sequence>MKGTDRRRWESTVAGDKVADREAVAERSTEGRQPAAGCPEGVERSDSNSEAKSRPQEHEESARQDAGGERASKREAQNPSRRIK</sequence>
<feature type="compositionally biased region" description="Basic and acidic residues" evidence="1">
    <location>
        <begin position="41"/>
        <end position="76"/>
    </location>
</feature>
<comment type="caution">
    <text evidence="2">The sequence shown here is derived from an EMBL/GenBank/DDBJ whole genome shotgun (WGS) entry which is preliminary data.</text>
</comment>
<dbReference type="Proteomes" id="UP000306196">
    <property type="component" value="Unassembled WGS sequence"/>
</dbReference>
<feature type="region of interest" description="Disordered" evidence="1">
    <location>
        <begin position="1"/>
        <end position="84"/>
    </location>
</feature>
<name>A0A5R8KIQ4_9BACT</name>
<feature type="compositionally biased region" description="Basic and acidic residues" evidence="1">
    <location>
        <begin position="1"/>
        <end position="10"/>
    </location>
</feature>
<keyword evidence="3" id="KW-1185">Reference proteome</keyword>
<proteinExistence type="predicted"/>
<gene>
    <name evidence="2" type="ORF">FEM03_02290</name>
</gene>
<accession>A0A5R8KIQ4</accession>
<dbReference type="EMBL" id="VAUV01000002">
    <property type="protein sequence ID" value="TLD72206.1"/>
    <property type="molecule type" value="Genomic_DNA"/>
</dbReference>
<reference evidence="2 3" key="1">
    <citation type="submission" date="2019-05" db="EMBL/GenBank/DDBJ databases">
        <title>Verrucobacter flavum gen. nov., sp. nov. a new member of the family Verrucomicrobiaceae.</title>
        <authorList>
            <person name="Szuroczki S."/>
            <person name="Abbaszade G."/>
            <person name="Szabo A."/>
            <person name="Felfoldi T."/>
            <person name="Schumann P."/>
            <person name="Boka K."/>
            <person name="Keki Z."/>
            <person name="Toumi M."/>
            <person name="Toth E."/>
        </authorList>
    </citation>
    <scope>NUCLEOTIDE SEQUENCE [LARGE SCALE GENOMIC DNA]</scope>
    <source>
        <strain evidence="2 3">MG-N-17</strain>
    </source>
</reference>
<feature type="compositionally biased region" description="Basic and acidic residues" evidence="1">
    <location>
        <begin position="17"/>
        <end position="30"/>
    </location>
</feature>
<organism evidence="2 3">
    <name type="scientific">Phragmitibacter flavus</name>
    <dbReference type="NCBI Taxonomy" id="2576071"/>
    <lineage>
        <taxon>Bacteria</taxon>
        <taxon>Pseudomonadati</taxon>
        <taxon>Verrucomicrobiota</taxon>
        <taxon>Verrucomicrobiia</taxon>
        <taxon>Verrucomicrobiales</taxon>
        <taxon>Verrucomicrobiaceae</taxon>
        <taxon>Phragmitibacter</taxon>
    </lineage>
</organism>
<dbReference type="RefSeq" id="WP_138084561.1">
    <property type="nucleotide sequence ID" value="NZ_VAUV01000002.1"/>
</dbReference>
<evidence type="ECO:0000313" key="2">
    <source>
        <dbReference type="EMBL" id="TLD72206.1"/>
    </source>
</evidence>